<organism evidence="5 6">
    <name type="scientific">Acinetobacter nectaris CIP 110549</name>
    <dbReference type="NCBI Taxonomy" id="1392540"/>
    <lineage>
        <taxon>Bacteria</taxon>
        <taxon>Pseudomonadati</taxon>
        <taxon>Pseudomonadota</taxon>
        <taxon>Gammaproteobacteria</taxon>
        <taxon>Moraxellales</taxon>
        <taxon>Moraxellaceae</taxon>
        <taxon>Acinetobacter</taxon>
    </lineage>
</organism>
<dbReference type="GO" id="GO:0003841">
    <property type="term" value="F:1-acylglycerol-3-phosphate O-acyltransferase activity"/>
    <property type="evidence" value="ECO:0007669"/>
    <property type="project" value="TreeGrafter"/>
</dbReference>
<keyword evidence="6" id="KW-1185">Reference proteome</keyword>
<dbReference type="STRING" id="1392540.P256_00970"/>
<dbReference type="HOGENOM" id="CLU_099447_0_0_6"/>
<dbReference type="Proteomes" id="UP000023785">
    <property type="component" value="Unassembled WGS sequence"/>
</dbReference>
<dbReference type="PANTHER" id="PTHR10434:SF9">
    <property type="entry name" value="PHOSPHOLIPID_GLYCEROL ACYLTRANSFERASE DOMAIN-CONTAINING PROTEIN"/>
    <property type="match status" value="1"/>
</dbReference>
<evidence type="ECO:0000313" key="5">
    <source>
        <dbReference type="EMBL" id="ESK40517.1"/>
    </source>
</evidence>
<dbReference type="PATRIC" id="fig|1392540.3.peg.940"/>
<comment type="pathway">
    <text evidence="1">Lipid metabolism.</text>
</comment>
<dbReference type="SUPFAM" id="SSF69593">
    <property type="entry name" value="Glycerol-3-phosphate (1)-acyltransferase"/>
    <property type="match status" value="1"/>
</dbReference>
<proteinExistence type="predicted"/>
<dbReference type="AlphaFoldDB" id="V2TSB8"/>
<dbReference type="Pfam" id="PF01553">
    <property type="entry name" value="Acyltransferase"/>
    <property type="match status" value="1"/>
</dbReference>
<dbReference type="GO" id="GO:0006654">
    <property type="term" value="P:phosphatidic acid biosynthetic process"/>
    <property type="evidence" value="ECO:0007669"/>
    <property type="project" value="TreeGrafter"/>
</dbReference>
<accession>V2TSB8</accession>
<gene>
    <name evidence="5" type="ORF">P256_00970</name>
</gene>
<name>V2TSB8_9GAMM</name>
<evidence type="ECO:0000256" key="3">
    <source>
        <dbReference type="ARBA" id="ARBA00023315"/>
    </source>
</evidence>
<dbReference type="PANTHER" id="PTHR10434">
    <property type="entry name" value="1-ACYL-SN-GLYCEROL-3-PHOSPHATE ACYLTRANSFERASE"/>
    <property type="match status" value="1"/>
</dbReference>
<dbReference type="SMART" id="SM00563">
    <property type="entry name" value="PlsC"/>
    <property type="match status" value="1"/>
</dbReference>
<dbReference type="InterPro" id="IPR002123">
    <property type="entry name" value="Plipid/glycerol_acylTrfase"/>
</dbReference>
<protein>
    <recommendedName>
        <fullName evidence="4">Phospholipid/glycerol acyltransferase domain-containing protein</fullName>
    </recommendedName>
</protein>
<keyword evidence="3" id="KW-0012">Acyltransferase</keyword>
<comment type="caution">
    <text evidence="5">The sequence shown here is derived from an EMBL/GenBank/DDBJ whole genome shotgun (WGS) entry which is preliminary data.</text>
</comment>
<evidence type="ECO:0000313" key="6">
    <source>
        <dbReference type="Proteomes" id="UP000023785"/>
    </source>
</evidence>
<evidence type="ECO:0000256" key="1">
    <source>
        <dbReference type="ARBA" id="ARBA00005189"/>
    </source>
</evidence>
<evidence type="ECO:0000256" key="2">
    <source>
        <dbReference type="ARBA" id="ARBA00022679"/>
    </source>
</evidence>
<dbReference type="RefSeq" id="WP_023272550.1">
    <property type="nucleotide sequence ID" value="NZ_KI530712.1"/>
</dbReference>
<feature type="domain" description="Phospholipid/glycerol acyltransferase" evidence="4">
    <location>
        <begin position="47"/>
        <end position="159"/>
    </location>
</feature>
<dbReference type="eggNOG" id="COG0204">
    <property type="taxonomic scope" value="Bacteria"/>
</dbReference>
<evidence type="ECO:0000259" key="4">
    <source>
        <dbReference type="SMART" id="SM00563"/>
    </source>
</evidence>
<dbReference type="EMBL" id="AYER01000003">
    <property type="protein sequence ID" value="ESK40517.1"/>
    <property type="molecule type" value="Genomic_DNA"/>
</dbReference>
<sequence length="210" mass="23520">MIKKDYPILPSNLPARGNTYSRAFFKNILHIQGWKFEGNIPNVPKGIAILLPHTSNLDGWYALIGILGLGVKISILAKDDLFNTPLKPLLHKVDIIPIKRNSQNGFTQQAIDTLNNKERIWIGMAPEGTRQQASSFKSGFYRIADGAGVPIVMFSLNYQTKTLTCIGSFMPSGNYEKDLPILLSFYTSQNCYPKHLSRLSLPLQKQLKIS</sequence>
<keyword evidence="2" id="KW-0808">Transferase</keyword>
<reference evidence="5 6" key="1">
    <citation type="submission" date="2013-10" db="EMBL/GenBank/DDBJ databases">
        <title>The Genome Sequence of Acinetobacter nectaris CIP 110549.</title>
        <authorList>
            <consortium name="The Broad Institute Genomics Platform"/>
            <consortium name="The Broad Institute Genome Sequencing Center for Infectious Disease"/>
            <person name="Cerqueira G."/>
            <person name="Feldgarden M."/>
            <person name="Courvalin P."/>
            <person name="Grillot-Courvalin C."/>
            <person name="Clermont D."/>
            <person name="Rocha E."/>
            <person name="Yoon E.-J."/>
            <person name="Nemec A."/>
            <person name="Young S.K."/>
            <person name="Zeng Q."/>
            <person name="Gargeya S."/>
            <person name="Fitzgerald M."/>
            <person name="Abouelleil A."/>
            <person name="Alvarado L."/>
            <person name="Berlin A.M."/>
            <person name="Chapman S.B."/>
            <person name="Gainer-Dewar J."/>
            <person name="Goldberg J."/>
            <person name="Gnerre S."/>
            <person name="Griggs A."/>
            <person name="Gujja S."/>
            <person name="Hansen M."/>
            <person name="Howarth C."/>
            <person name="Imamovic A."/>
            <person name="Ireland A."/>
            <person name="Larimer J."/>
            <person name="McCowan C."/>
            <person name="Murphy C."/>
            <person name="Pearson M."/>
            <person name="Poon T.W."/>
            <person name="Priest M."/>
            <person name="Roberts A."/>
            <person name="Saif S."/>
            <person name="Shea T."/>
            <person name="Sykes S."/>
            <person name="Wortman J."/>
            <person name="Nusbaum C."/>
            <person name="Birren B."/>
        </authorList>
    </citation>
    <scope>NUCLEOTIDE SEQUENCE [LARGE SCALE GENOMIC DNA]</scope>
    <source>
        <strain evidence="5 6">CIP 110549</strain>
    </source>
</reference>